<proteinExistence type="predicted"/>
<organism evidence="1 2">
    <name type="scientific">Sphingomonas abaci</name>
    <dbReference type="NCBI Taxonomy" id="237611"/>
    <lineage>
        <taxon>Bacteria</taxon>
        <taxon>Pseudomonadati</taxon>
        <taxon>Pseudomonadota</taxon>
        <taxon>Alphaproteobacteria</taxon>
        <taxon>Sphingomonadales</taxon>
        <taxon>Sphingomonadaceae</taxon>
        <taxon>Sphingomonas</taxon>
    </lineage>
</organism>
<evidence type="ECO:0000313" key="1">
    <source>
        <dbReference type="EMBL" id="MBB4619644.1"/>
    </source>
</evidence>
<reference evidence="1 2" key="1">
    <citation type="submission" date="2020-08" db="EMBL/GenBank/DDBJ databases">
        <title>Genomic Encyclopedia of Type Strains, Phase IV (KMG-IV): sequencing the most valuable type-strain genomes for metagenomic binning, comparative biology and taxonomic classification.</title>
        <authorList>
            <person name="Goeker M."/>
        </authorList>
    </citation>
    <scope>NUCLEOTIDE SEQUENCE [LARGE SCALE GENOMIC DNA]</scope>
    <source>
        <strain evidence="1 2">DSM 15867</strain>
    </source>
</reference>
<sequence length="74" mass="8054">MENETALSLMKRALATYDRNGEGATAAACYLQAAIDAATGAKPLQPGEEIDPDLLDWFEATVRAPAEKRRHLTH</sequence>
<dbReference type="AlphaFoldDB" id="A0A7W7AM87"/>
<accession>A0A7W7AM87</accession>
<keyword evidence="2" id="KW-1185">Reference proteome</keyword>
<gene>
    <name evidence="1" type="ORF">GGQ96_003803</name>
</gene>
<protein>
    <submittedName>
        <fullName evidence="1">Uncharacterized protein</fullName>
    </submittedName>
</protein>
<dbReference type="Proteomes" id="UP000574769">
    <property type="component" value="Unassembled WGS sequence"/>
</dbReference>
<dbReference type="RefSeq" id="WP_184116892.1">
    <property type="nucleotide sequence ID" value="NZ_JACHNY010000012.1"/>
</dbReference>
<name>A0A7W7AM87_9SPHN</name>
<dbReference type="EMBL" id="JACHNY010000012">
    <property type="protein sequence ID" value="MBB4619644.1"/>
    <property type="molecule type" value="Genomic_DNA"/>
</dbReference>
<comment type="caution">
    <text evidence="1">The sequence shown here is derived from an EMBL/GenBank/DDBJ whole genome shotgun (WGS) entry which is preliminary data.</text>
</comment>
<evidence type="ECO:0000313" key="2">
    <source>
        <dbReference type="Proteomes" id="UP000574769"/>
    </source>
</evidence>